<keyword evidence="2" id="KW-1185">Reference proteome</keyword>
<dbReference type="EMBL" id="JALHLE010000009">
    <property type="protein sequence ID" value="MCJ2178530.1"/>
    <property type="molecule type" value="Genomic_DNA"/>
</dbReference>
<protein>
    <recommendedName>
        <fullName evidence="3">Autotransporter outer membrane beta-barrel domain-containing protein</fullName>
    </recommendedName>
</protein>
<organism evidence="1 2">
    <name type="scientific">Novosphingobium album</name>
    <name type="common">ex Hu et al. 2023</name>
    <dbReference type="NCBI Taxonomy" id="2930093"/>
    <lineage>
        <taxon>Bacteria</taxon>
        <taxon>Pseudomonadati</taxon>
        <taxon>Pseudomonadota</taxon>
        <taxon>Alphaproteobacteria</taxon>
        <taxon>Sphingomonadales</taxon>
        <taxon>Sphingomonadaceae</taxon>
        <taxon>Novosphingobium</taxon>
    </lineage>
</organism>
<dbReference type="Proteomes" id="UP001162880">
    <property type="component" value="Unassembled WGS sequence"/>
</dbReference>
<evidence type="ECO:0000313" key="2">
    <source>
        <dbReference type="Proteomes" id="UP001162880"/>
    </source>
</evidence>
<sequence>MPQAKPRCPLSTGREIVVCAPDPEKSRLRPLTDAYAVEEGLPRAKVDIGEGVTLDLHMDSAAMPNGTVSNRIMAGVKIAF</sequence>
<accession>A0ABT0B0U7</accession>
<evidence type="ECO:0008006" key="3">
    <source>
        <dbReference type="Google" id="ProtNLM"/>
    </source>
</evidence>
<comment type="caution">
    <text evidence="1">The sequence shown here is derived from an EMBL/GenBank/DDBJ whole genome shotgun (WGS) entry which is preliminary data.</text>
</comment>
<gene>
    <name evidence="1" type="ORF">MTR64_08145</name>
</gene>
<reference evidence="1" key="1">
    <citation type="submission" date="2022-03" db="EMBL/GenBank/DDBJ databases">
        <title>Identification of a novel bacterium isolated from mangrove sediments.</title>
        <authorList>
            <person name="Pan X."/>
        </authorList>
    </citation>
    <scope>NUCLEOTIDE SEQUENCE</scope>
    <source>
        <strain evidence="1">B2580</strain>
    </source>
</reference>
<dbReference type="RefSeq" id="WP_243992651.1">
    <property type="nucleotide sequence ID" value="NZ_JALHLE010000009.1"/>
</dbReference>
<name>A0ABT0B0U7_9SPHN</name>
<evidence type="ECO:0000313" key="1">
    <source>
        <dbReference type="EMBL" id="MCJ2178530.1"/>
    </source>
</evidence>
<proteinExistence type="predicted"/>